<organism evidence="2 3">
    <name type="scientific">Pseudomonas gessardii</name>
    <dbReference type="NCBI Taxonomy" id="78544"/>
    <lineage>
        <taxon>Bacteria</taxon>
        <taxon>Pseudomonadati</taxon>
        <taxon>Pseudomonadota</taxon>
        <taxon>Gammaproteobacteria</taxon>
        <taxon>Pseudomonadales</taxon>
        <taxon>Pseudomonadaceae</taxon>
        <taxon>Pseudomonas</taxon>
    </lineage>
</organism>
<dbReference type="Proteomes" id="UP000542111">
    <property type="component" value="Unassembled WGS sequence"/>
</dbReference>
<dbReference type="EMBL" id="JAAQYP010000017">
    <property type="protein sequence ID" value="NNA96047.1"/>
    <property type="molecule type" value="Genomic_DNA"/>
</dbReference>
<evidence type="ECO:0000313" key="1">
    <source>
        <dbReference type="EMBL" id="MCF5110434.1"/>
    </source>
</evidence>
<dbReference type="AlphaFoldDB" id="A0A7Y1QLY2"/>
<accession>A0A7Y1QLY2</accession>
<proteinExistence type="predicted"/>
<gene>
    <name evidence="1" type="ORF">GIW56_26880</name>
    <name evidence="2" type="ORF">HBO33_12800</name>
</gene>
<dbReference type="GeneID" id="70099938"/>
<evidence type="ECO:0000313" key="2">
    <source>
        <dbReference type="EMBL" id="NNA96047.1"/>
    </source>
</evidence>
<sequence length="82" mass="9632">MSSNTVMAKVFDGHPYGGLTKNEQVNLYYSAANGYVGPDIERNWDLINARDKADEERLNKMLKMFNKNFLMHHYNNKFTYSY</sequence>
<protein>
    <submittedName>
        <fullName evidence="2">Uncharacterized protein</fullName>
    </submittedName>
</protein>
<reference evidence="2 3" key="2">
    <citation type="journal article" date="2020" name="Front. Microbiol.">
        <title>Genetic Organization of the aprX-lipA2 Operon Affects the Proteolytic Potential of Pseudomonas Species in Milk.</title>
        <authorList>
            <person name="Maier C."/>
            <person name="Huptas C."/>
            <person name="von Neubeck M."/>
            <person name="Scherer S."/>
            <person name="Wenning M."/>
            <person name="Lucking G."/>
        </authorList>
    </citation>
    <scope>NUCLEOTIDE SEQUENCE [LARGE SCALE GENOMIC DNA]</scope>
    <source>
        <strain evidence="2 3">G4779</strain>
    </source>
</reference>
<dbReference type="EMBL" id="WKED01000083">
    <property type="protein sequence ID" value="MCF5110434.1"/>
    <property type="molecule type" value="Genomic_DNA"/>
</dbReference>
<evidence type="ECO:0000313" key="3">
    <source>
        <dbReference type="Proteomes" id="UP000542111"/>
    </source>
</evidence>
<comment type="caution">
    <text evidence="2">The sequence shown here is derived from an EMBL/GenBank/DDBJ whole genome shotgun (WGS) entry which is preliminary data.</text>
</comment>
<dbReference type="RefSeq" id="WP_130898181.1">
    <property type="nucleotide sequence ID" value="NZ_CBCRYT010000003.1"/>
</dbReference>
<keyword evidence="4" id="KW-1185">Reference proteome</keyword>
<reference evidence="1 4" key="1">
    <citation type="submission" date="2019-11" db="EMBL/GenBank/DDBJ databases">
        <title>Epiphytic Pseudomonas syringae from cherry orchards.</title>
        <authorList>
            <person name="Hulin M.T."/>
        </authorList>
    </citation>
    <scope>NUCLEOTIDE SEQUENCE [LARGE SCALE GENOMIC DNA]</scope>
    <source>
        <strain evidence="1 4">PA-6-5B</strain>
    </source>
</reference>
<dbReference type="Proteomes" id="UP000814003">
    <property type="component" value="Unassembled WGS sequence"/>
</dbReference>
<evidence type="ECO:0000313" key="4">
    <source>
        <dbReference type="Proteomes" id="UP000814003"/>
    </source>
</evidence>
<name>A0A7Y1QLY2_9PSED</name>